<keyword evidence="7" id="KW-1185">Reference proteome</keyword>
<dbReference type="EC" id="1.7.1.7" evidence="1"/>
<proteinExistence type="predicted"/>
<dbReference type="Proteomes" id="UP000054926">
    <property type="component" value="Unassembled WGS sequence"/>
</dbReference>
<dbReference type="PANTHER" id="PTHR43170:SF5">
    <property type="entry name" value="GMP REDUCTASE"/>
    <property type="match status" value="1"/>
</dbReference>
<comment type="caution">
    <text evidence="6">The sequence shown here is derived from an EMBL/GenBank/DDBJ whole genome shotgun (WGS) entry which is preliminary data.</text>
</comment>
<dbReference type="CDD" id="cd00381">
    <property type="entry name" value="IMPDH"/>
    <property type="match status" value="1"/>
</dbReference>
<dbReference type="STRING" id="947033.Lste_2778"/>
<dbReference type="SUPFAM" id="SSF51412">
    <property type="entry name" value="Inosine monophosphate dehydrogenase (IMPDH)"/>
    <property type="match status" value="1"/>
</dbReference>
<evidence type="ECO:0000256" key="4">
    <source>
        <dbReference type="ARBA" id="ARBA00023002"/>
    </source>
</evidence>
<evidence type="ECO:0000313" key="7">
    <source>
        <dbReference type="Proteomes" id="UP000054926"/>
    </source>
</evidence>
<dbReference type="OrthoDB" id="9805398at2"/>
<dbReference type="EMBL" id="LNYY01000019">
    <property type="protein sequence ID" value="KTD69620.1"/>
    <property type="molecule type" value="Genomic_DNA"/>
</dbReference>
<dbReference type="InterPro" id="IPR001093">
    <property type="entry name" value="IMP_DH_GMPRt"/>
</dbReference>
<dbReference type="InterPro" id="IPR013785">
    <property type="entry name" value="Aldolase_TIM"/>
</dbReference>
<dbReference type="GO" id="GO:0003920">
    <property type="term" value="F:GMP reductase activity"/>
    <property type="evidence" value="ECO:0007669"/>
    <property type="project" value="UniProtKB-EC"/>
</dbReference>
<dbReference type="PATRIC" id="fig|947033.5.peg.2948"/>
<evidence type="ECO:0000259" key="5">
    <source>
        <dbReference type="Pfam" id="PF00478"/>
    </source>
</evidence>
<evidence type="ECO:0000256" key="1">
    <source>
        <dbReference type="ARBA" id="ARBA00012678"/>
    </source>
</evidence>
<protein>
    <recommendedName>
        <fullName evidence="2">GMP reductase</fullName>
        <ecNumber evidence="1">1.7.1.7</ecNumber>
    </recommendedName>
</protein>
<dbReference type="RefSeq" id="WP_058511545.1">
    <property type="nucleotide sequence ID" value="NZ_DAIOMV010000008.1"/>
</dbReference>
<keyword evidence="4" id="KW-0560">Oxidoreductase</keyword>
<organism evidence="6 7">
    <name type="scientific">Legionella steelei</name>
    <dbReference type="NCBI Taxonomy" id="947033"/>
    <lineage>
        <taxon>Bacteria</taxon>
        <taxon>Pseudomonadati</taxon>
        <taxon>Pseudomonadota</taxon>
        <taxon>Gammaproteobacteria</taxon>
        <taxon>Legionellales</taxon>
        <taxon>Legionellaceae</taxon>
        <taxon>Legionella</taxon>
    </lineage>
</organism>
<dbReference type="Pfam" id="PF00478">
    <property type="entry name" value="IMPDH"/>
    <property type="match status" value="1"/>
</dbReference>
<name>A0A0W0ZKR1_9GAMM</name>
<dbReference type="Gene3D" id="3.20.20.70">
    <property type="entry name" value="Aldolase class I"/>
    <property type="match status" value="1"/>
</dbReference>
<feature type="domain" description="IMP dehydrogenase/GMP reductase" evidence="5">
    <location>
        <begin position="5"/>
        <end position="332"/>
    </location>
</feature>
<accession>A0A0W0ZKR1</accession>
<reference evidence="6 7" key="1">
    <citation type="submission" date="2015-11" db="EMBL/GenBank/DDBJ databases">
        <title>Genomic analysis of 38 Legionella species identifies large and diverse effector repertoires.</title>
        <authorList>
            <person name="Burstein D."/>
            <person name="Amaro F."/>
            <person name="Zusman T."/>
            <person name="Lifshitz Z."/>
            <person name="Cohen O."/>
            <person name="Gilbert J.A."/>
            <person name="Pupko T."/>
            <person name="Shuman H.A."/>
            <person name="Segal G."/>
        </authorList>
    </citation>
    <scope>NUCLEOTIDE SEQUENCE [LARGE SCALE GENOMIC DNA]</scope>
    <source>
        <strain evidence="6 7">IMVS3376</strain>
    </source>
</reference>
<dbReference type="PANTHER" id="PTHR43170">
    <property type="entry name" value="GMP REDUCTASE"/>
    <property type="match status" value="1"/>
</dbReference>
<dbReference type="AlphaFoldDB" id="A0A0W0ZKR1"/>
<sequence>MTDHAITFDDVLLVPSYNHHESRRVVETTSTDRLGKLTLELPVISSNMDTITESTMANFMGSKGAMGALHRFMSIEENVEEFKKCQTKVFVSVGCSVADLERAEALRDAGADYFCVDVAHAHAKYVGKTLKSLRQILADRCIMAGNVATYAGADYLASCGADIIKAGIGGGSVCSTRIKTGFGVPMLTCIQDCSRSDRSIVADGGIKTSGDIVKALAFGADFVMIGGMLAGTAPTPGEIIQKQDGTKVKRYRGMASKEAQENFLGQMHEWKTAEGVATEVPFKENPDAIIADIVGGLRSGLTYAGADTISELQRKLNYVVVTQAGRIESLPHKLLTGN</sequence>
<keyword evidence="3" id="KW-0521">NADP</keyword>
<evidence type="ECO:0000256" key="2">
    <source>
        <dbReference type="ARBA" id="ARBA00015800"/>
    </source>
</evidence>
<evidence type="ECO:0000256" key="3">
    <source>
        <dbReference type="ARBA" id="ARBA00022857"/>
    </source>
</evidence>
<dbReference type="SMART" id="SM01240">
    <property type="entry name" value="IMPDH"/>
    <property type="match status" value="1"/>
</dbReference>
<evidence type="ECO:0000313" key="6">
    <source>
        <dbReference type="EMBL" id="KTD69620.1"/>
    </source>
</evidence>
<dbReference type="InterPro" id="IPR050139">
    <property type="entry name" value="GMP_reductase"/>
</dbReference>
<gene>
    <name evidence="6" type="ORF">Lste_2778</name>
</gene>